<reference evidence="10 11" key="1">
    <citation type="journal article" date="2016" name="Nat. Commun.">
        <title>Thousands of microbial genomes shed light on interconnected biogeochemical processes in an aquifer system.</title>
        <authorList>
            <person name="Anantharaman K."/>
            <person name="Brown C.T."/>
            <person name="Hug L.A."/>
            <person name="Sharon I."/>
            <person name="Castelle C.J."/>
            <person name="Probst A.J."/>
            <person name="Thomas B.C."/>
            <person name="Singh A."/>
            <person name="Wilkins M.J."/>
            <person name="Karaoz U."/>
            <person name="Brodie E.L."/>
            <person name="Williams K.H."/>
            <person name="Hubbard S.S."/>
            <person name="Banfield J.F."/>
        </authorList>
    </citation>
    <scope>NUCLEOTIDE SEQUENCE [LARGE SCALE GENOMIC DNA]</scope>
</reference>
<organism evidence="10 11">
    <name type="scientific">Candidatus Yanofskybacteria bacterium RIFCSPHIGHO2_01_FULL_45_42</name>
    <dbReference type="NCBI Taxonomy" id="1802671"/>
    <lineage>
        <taxon>Bacteria</taxon>
        <taxon>Candidatus Yanofskyibacteriota</taxon>
    </lineage>
</organism>
<dbReference type="NCBIfam" id="TIGR00810">
    <property type="entry name" value="secG"/>
    <property type="match status" value="1"/>
</dbReference>
<dbReference type="GO" id="GO:0009306">
    <property type="term" value="P:protein secretion"/>
    <property type="evidence" value="ECO:0007669"/>
    <property type="project" value="UniProtKB-UniRule"/>
</dbReference>
<comment type="similarity">
    <text evidence="2 9">Belongs to the SecG family.</text>
</comment>
<dbReference type="GO" id="GO:0005886">
    <property type="term" value="C:plasma membrane"/>
    <property type="evidence" value="ECO:0007669"/>
    <property type="project" value="UniProtKB-SubCell"/>
</dbReference>
<accession>A0A1F8F0K5</accession>
<comment type="function">
    <text evidence="9">Involved in protein export. Participates in an early event of protein translocation.</text>
</comment>
<evidence type="ECO:0000256" key="2">
    <source>
        <dbReference type="ARBA" id="ARBA00008445"/>
    </source>
</evidence>
<keyword evidence="3 9" id="KW-0813">Transport</keyword>
<evidence type="ECO:0000313" key="11">
    <source>
        <dbReference type="Proteomes" id="UP000178023"/>
    </source>
</evidence>
<evidence type="ECO:0000256" key="4">
    <source>
        <dbReference type="ARBA" id="ARBA00022692"/>
    </source>
</evidence>
<gene>
    <name evidence="10" type="ORF">A2750_02345</name>
</gene>
<dbReference type="GO" id="GO:0015450">
    <property type="term" value="F:protein-transporting ATPase activity"/>
    <property type="evidence" value="ECO:0007669"/>
    <property type="project" value="UniProtKB-UniRule"/>
</dbReference>
<evidence type="ECO:0000256" key="6">
    <source>
        <dbReference type="ARBA" id="ARBA00022989"/>
    </source>
</evidence>
<keyword evidence="6 9" id="KW-1133">Transmembrane helix</keyword>
<keyword evidence="5 9" id="KW-0653">Protein transport</keyword>
<dbReference type="Pfam" id="PF03840">
    <property type="entry name" value="SecG"/>
    <property type="match status" value="1"/>
</dbReference>
<comment type="subcellular location">
    <subcellularLocation>
        <location evidence="9">Cell membrane</location>
        <topology evidence="9">Multi-pass membrane protein</topology>
    </subcellularLocation>
    <subcellularLocation>
        <location evidence="1">Membrane</location>
        <topology evidence="1">Multi-pass membrane protein</topology>
    </subcellularLocation>
</comment>
<sequence>MDTILTYSQIILAVLLTAAVLVQQKGSGLSSAFGGSGTEYSTKRGAEKFFFYATAVLAVLFLTVSVLRIV</sequence>
<dbReference type="AlphaFoldDB" id="A0A1F8F0K5"/>
<name>A0A1F8F0K5_9BACT</name>
<evidence type="ECO:0000256" key="5">
    <source>
        <dbReference type="ARBA" id="ARBA00022927"/>
    </source>
</evidence>
<keyword evidence="9" id="KW-1003">Cell membrane</keyword>
<evidence type="ECO:0000256" key="8">
    <source>
        <dbReference type="ARBA" id="ARBA00023136"/>
    </source>
</evidence>
<dbReference type="Proteomes" id="UP000178023">
    <property type="component" value="Unassembled WGS sequence"/>
</dbReference>
<evidence type="ECO:0000313" key="10">
    <source>
        <dbReference type="EMBL" id="OGN06667.1"/>
    </source>
</evidence>
<protein>
    <recommendedName>
        <fullName evidence="9">Protein-export membrane protein SecG</fullName>
    </recommendedName>
</protein>
<evidence type="ECO:0000256" key="3">
    <source>
        <dbReference type="ARBA" id="ARBA00022448"/>
    </source>
</evidence>
<comment type="caution">
    <text evidence="10">The sequence shown here is derived from an EMBL/GenBank/DDBJ whole genome shotgun (WGS) entry which is preliminary data.</text>
</comment>
<proteinExistence type="inferred from homology"/>
<comment type="caution">
    <text evidence="9">Lacks conserved residue(s) required for the propagation of feature annotation.</text>
</comment>
<keyword evidence="4 9" id="KW-0812">Transmembrane</keyword>
<keyword evidence="8 9" id="KW-0472">Membrane</keyword>
<dbReference type="EMBL" id="MGJL01000037">
    <property type="protein sequence ID" value="OGN06667.1"/>
    <property type="molecule type" value="Genomic_DNA"/>
</dbReference>
<evidence type="ECO:0000256" key="1">
    <source>
        <dbReference type="ARBA" id="ARBA00004141"/>
    </source>
</evidence>
<feature type="transmembrane region" description="Helical" evidence="9">
    <location>
        <begin position="50"/>
        <end position="69"/>
    </location>
</feature>
<evidence type="ECO:0000256" key="7">
    <source>
        <dbReference type="ARBA" id="ARBA00023010"/>
    </source>
</evidence>
<keyword evidence="7 9" id="KW-0811">Translocation</keyword>
<dbReference type="InterPro" id="IPR004692">
    <property type="entry name" value="SecG"/>
</dbReference>
<evidence type="ECO:0000256" key="9">
    <source>
        <dbReference type="RuleBase" id="RU365087"/>
    </source>
</evidence>